<evidence type="ECO:0000313" key="3">
    <source>
        <dbReference type="Proteomes" id="UP000664859"/>
    </source>
</evidence>
<keyword evidence="3" id="KW-1185">Reference proteome</keyword>
<protein>
    <submittedName>
        <fullName evidence="2">Uncharacterized protein</fullName>
    </submittedName>
</protein>
<dbReference type="AlphaFoldDB" id="A0A836CI99"/>
<dbReference type="EMBL" id="JAFCMP010000088">
    <property type="protein sequence ID" value="KAG5187585.1"/>
    <property type="molecule type" value="Genomic_DNA"/>
</dbReference>
<feature type="compositionally biased region" description="Basic residues" evidence="1">
    <location>
        <begin position="211"/>
        <end position="220"/>
    </location>
</feature>
<name>A0A836CI99_9STRA</name>
<feature type="compositionally biased region" description="Polar residues" evidence="1">
    <location>
        <begin position="227"/>
        <end position="236"/>
    </location>
</feature>
<feature type="region of interest" description="Disordered" evidence="1">
    <location>
        <begin position="260"/>
        <end position="320"/>
    </location>
</feature>
<feature type="compositionally biased region" description="Low complexity" evidence="1">
    <location>
        <begin position="269"/>
        <end position="279"/>
    </location>
</feature>
<evidence type="ECO:0000313" key="2">
    <source>
        <dbReference type="EMBL" id="KAG5187585.1"/>
    </source>
</evidence>
<feature type="compositionally biased region" description="Gly residues" evidence="1">
    <location>
        <begin position="310"/>
        <end position="320"/>
    </location>
</feature>
<comment type="caution">
    <text evidence="2">The sequence shown here is derived from an EMBL/GenBank/DDBJ whole genome shotgun (WGS) entry which is preliminary data.</text>
</comment>
<accession>A0A836CI99</accession>
<proteinExistence type="predicted"/>
<evidence type="ECO:0000256" key="1">
    <source>
        <dbReference type="SAM" id="MobiDB-lite"/>
    </source>
</evidence>
<feature type="compositionally biased region" description="Basic and acidic residues" evidence="1">
    <location>
        <begin position="296"/>
        <end position="308"/>
    </location>
</feature>
<reference evidence="2" key="1">
    <citation type="submission" date="2021-02" db="EMBL/GenBank/DDBJ databases">
        <title>First Annotated Genome of the Yellow-green Alga Tribonema minus.</title>
        <authorList>
            <person name="Mahan K.M."/>
        </authorList>
    </citation>
    <scope>NUCLEOTIDE SEQUENCE</scope>
    <source>
        <strain evidence="2">UTEX B ZZ1240</strain>
    </source>
</reference>
<feature type="compositionally biased region" description="Basic residues" evidence="1">
    <location>
        <begin position="176"/>
        <end position="194"/>
    </location>
</feature>
<sequence length="320" mass="33773">MRRRVMDDLLDAEEEEQLPGIVSPHVYALLASDCSALFEEMRAEAASATARDTLANAYDFLLSFMEEFTAHAAAIQARNQKLLAELLGAARRGALAFEEAIEAAREASRLDVTLLHYLDGEAARLRAAAGGDAALGAVGVIRARVAAEIDRTMGEEVSVLNRLLGFDDSRTQGGGRAHRSRAAFGRRRHARTRSKAAAPCRAEEGVAAARSPRKLRRLAHHGACSPSACTDATPTSRARRTACPSPPRCAQVYDAVRAEGQRRGHDARQGAAAAGPVPGDAGGREGPRGQGPVAGDEARGHHSGRRGDGASVGGRCGACW</sequence>
<dbReference type="Proteomes" id="UP000664859">
    <property type="component" value="Unassembled WGS sequence"/>
</dbReference>
<gene>
    <name evidence="2" type="ORF">JKP88DRAFT_267860</name>
</gene>
<feature type="region of interest" description="Disordered" evidence="1">
    <location>
        <begin position="170"/>
        <end position="247"/>
    </location>
</feature>
<organism evidence="2 3">
    <name type="scientific">Tribonema minus</name>
    <dbReference type="NCBI Taxonomy" id="303371"/>
    <lineage>
        <taxon>Eukaryota</taxon>
        <taxon>Sar</taxon>
        <taxon>Stramenopiles</taxon>
        <taxon>Ochrophyta</taxon>
        <taxon>PX clade</taxon>
        <taxon>Xanthophyceae</taxon>
        <taxon>Tribonematales</taxon>
        <taxon>Tribonemataceae</taxon>
        <taxon>Tribonema</taxon>
    </lineage>
</organism>